<evidence type="ECO:0000313" key="4">
    <source>
        <dbReference type="EMBL" id="CAH0416255.1"/>
    </source>
</evidence>
<gene>
    <name evidence="4" type="ORF">WFA24289_00554</name>
</gene>
<evidence type="ECO:0000259" key="3">
    <source>
        <dbReference type="Pfam" id="PF05532"/>
    </source>
</evidence>
<evidence type="ECO:0000256" key="2">
    <source>
        <dbReference type="SAM" id="MobiDB-lite"/>
    </source>
</evidence>
<name>A0ABM8Z4J8_9LACO</name>
<comment type="caution">
    <text evidence="4">The sequence shown here is derived from an EMBL/GenBank/DDBJ whole genome shotgun (WGS) entry which is preliminary data.</text>
</comment>
<evidence type="ECO:0000256" key="1">
    <source>
        <dbReference type="ARBA" id="ARBA00009129"/>
    </source>
</evidence>
<proteinExistence type="inferred from homology"/>
<dbReference type="InterPro" id="IPR008462">
    <property type="entry name" value="CsbD"/>
</dbReference>
<dbReference type="RefSeq" id="WP_230096315.1">
    <property type="nucleotide sequence ID" value="NZ_CAKKNS010000001.1"/>
</dbReference>
<dbReference type="Pfam" id="PF05532">
    <property type="entry name" value="CsbD"/>
    <property type="match status" value="1"/>
</dbReference>
<dbReference type="Proteomes" id="UP000789707">
    <property type="component" value="Unassembled WGS sequence"/>
</dbReference>
<dbReference type="Gene3D" id="1.10.1470.10">
    <property type="entry name" value="YjbJ"/>
    <property type="match status" value="1"/>
</dbReference>
<accession>A0ABM8Z4J8</accession>
<keyword evidence="5" id="KW-1185">Reference proteome</keyword>
<dbReference type="InterPro" id="IPR036629">
    <property type="entry name" value="YjbJ_sf"/>
</dbReference>
<reference evidence="4 5" key="1">
    <citation type="submission" date="2021-11" db="EMBL/GenBank/DDBJ databases">
        <authorList>
            <person name="Depoorter E."/>
        </authorList>
    </citation>
    <scope>NUCLEOTIDE SEQUENCE [LARGE SCALE GENOMIC DNA]</scope>
    <source>
        <strain evidence="4 5">LMG 24289</strain>
    </source>
</reference>
<dbReference type="EMBL" id="CAKKNS010000001">
    <property type="protein sequence ID" value="CAH0416255.1"/>
    <property type="molecule type" value="Genomic_DNA"/>
</dbReference>
<organism evidence="4 5">
    <name type="scientific">Periweissella fabaria</name>
    <dbReference type="NCBI Taxonomy" id="546157"/>
    <lineage>
        <taxon>Bacteria</taxon>
        <taxon>Bacillati</taxon>
        <taxon>Bacillota</taxon>
        <taxon>Bacilli</taxon>
        <taxon>Lactobacillales</taxon>
        <taxon>Lactobacillaceae</taxon>
        <taxon>Periweissella</taxon>
    </lineage>
</organism>
<evidence type="ECO:0000313" key="5">
    <source>
        <dbReference type="Proteomes" id="UP000789707"/>
    </source>
</evidence>
<feature type="domain" description="CsbD-like" evidence="3">
    <location>
        <begin position="6"/>
        <end position="56"/>
    </location>
</feature>
<dbReference type="SUPFAM" id="SSF69047">
    <property type="entry name" value="Hypothetical protein YjbJ"/>
    <property type="match status" value="1"/>
</dbReference>
<protein>
    <recommendedName>
        <fullName evidence="3">CsbD-like domain-containing protein</fullName>
    </recommendedName>
</protein>
<feature type="region of interest" description="Disordered" evidence="2">
    <location>
        <begin position="71"/>
        <end position="90"/>
    </location>
</feature>
<comment type="similarity">
    <text evidence="1">Belongs to the UPF0337 (CsbD) family.</text>
</comment>
<sequence>MSLEEKLTNTKDQVTGKVKEVTGELTDNQKLEAEGKAEGLFGKAKEALADAKDKASEKLADVSEAVAEKFNDTVDDLREKKADHDDKTDK</sequence>